<feature type="transmembrane region" description="Helical" evidence="7">
    <location>
        <begin position="282"/>
        <end position="300"/>
    </location>
</feature>
<evidence type="ECO:0000256" key="4">
    <source>
        <dbReference type="ARBA" id="ARBA00022692"/>
    </source>
</evidence>
<dbReference type="Proteomes" id="UP001269375">
    <property type="component" value="Unassembled WGS sequence"/>
</dbReference>
<dbReference type="InterPro" id="IPR020846">
    <property type="entry name" value="MFS_dom"/>
</dbReference>
<evidence type="ECO:0000256" key="7">
    <source>
        <dbReference type="SAM" id="Phobius"/>
    </source>
</evidence>
<dbReference type="InterPro" id="IPR036259">
    <property type="entry name" value="MFS_trans_sf"/>
</dbReference>
<keyword evidence="5 7" id="KW-1133">Transmembrane helix</keyword>
<feature type="transmembrane region" description="Helical" evidence="7">
    <location>
        <begin position="371"/>
        <end position="391"/>
    </location>
</feature>
<dbReference type="InterPro" id="IPR050171">
    <property type="entry name" value="MFS_Transporters"/>
</dbReference>
<feature type="transmembrane region" description="Helical" evidence="7">
    <location>
        <begin position="172"/>
        <end position="190"/>
    </location>
</feature>
<keyword evidence="4 7" id="KW-0812">Transmembrane</keyword>
<feature type="transmembrane region" description="Helical" evidence="7">
    <location>
        <begin position="139"/>
        <end position="160"/>
    </location>
</feature>
<feature type="transmembrane region" description="Helical" evidence="7">
    <location>
        <begin position="12"/>
        <end position="33"/>
    </location>
</feature>
<dbReference type="SUPFAM" id="SSF103473">
    <property type="entry name" value="MFS general substrate transporter"/>
    <property type="match status" value="1"/>
</dbReference>
<reference evidence="9 10" key="1">
    <citation type="submission" date="2023-04" db="EMBL/GenBank/DDBJ databases">
        <title>A long-awaited taxogenomic arrangement of the family Halomonadaceae.</title>
        <authorList>
            <person name="De La Haba R."/>
            <person name="Chuvochina M."/>
            <person name="Wittouck S."/>
            <person name="Arahal D.R."/>
            <person name="Sanchez-Porro C."/>
            <person name="Hugenholtz P."/>
            <person name="Ventosa A."/>
        </authorList>
    </citation>
    <scope>NUCLEOTIDE SEQUENCE [LARGE SCALE GENOMIC DNA]</scope>
    <source>
        <strain evidence="9 10">DSM 22428</strain>
    </source>
</reference>
<dbReference type="PANTHER" id="PTHR23517:SF13">
    <property type="entry name" value="MAJOR FACILITATOR SUPERFAMILY MFS_1"/>
    <property type="match status" value="1"/>
</dbReference>
<organism evidence="9 10">
    <name type="scientific">Larsenimonas suaedae</name>
    <dbReference type="NCBI Taxonomy" id="1851019"/>
    <lineage>
        <taxon>Bacteria</taxon>
        <taxon>Pseudomonadati</taxon>
        <taxon>Pseudomonadota</taxon>
        <taxon>Gammaproteobacteria</taxon>
        <taxon>Oceanospirillales</taxon>
        <taxon>Halomonadaceae</taxon>
        <taxon>Larsenimonas</taxon>
    </lineage>
</organism>
<feature type="transmembrane region" description="Helical" evidence="7">
    <location>
        <begin position="306"/>
        <end position="328"/>
    </location>
</feature>
<evidence type="ECO:0000256" key="3">
    <source>
        <dbReference type="ARBA" id="ARBA00022475"/>
    </source>
</evidence>
<proteinExistence type="predicted"/>
<keyword evidence="2" id="KW-0813">Transport</keyword>
<evidence type="ECO:0000256" key="1">
    <source>
        <dbReference type="ARBA" id="ARBA00004651"/>
    </source>
</evidence>
<keyword evidence="6 7" id="KW-0472">Membrane</keyword>
<comment type="subcellular location">
    <subcellularLocation>
        <location evidence="1">Cell membrane</location>
        <topology evidence="1">Multi-pass membrane protein</topology>
    </subcellularLocation>
</comment>
<feature type="transmembrane region" description="Helical" evidence="7">
    <location>
        <begin position="80"/>
        <end position="102"/>
    </location>
</feature>
<name>A0ABU1GRJ6_9GAMM</name>
<dbReference type="PROSITE" id="PS50850">
    <property type="entry name" value="MFS"/>
    <property type="match status" value="1"/>
</dbReference>
<dbReference type="Pfam" id="PF07690">
    <property type="entry name" value="MFS_1"/>
    <property type="match status" value="1"/>
</dbReference>
<keyword evidence="3" id="KW-1003">Cell membrane</keyword>
<feature type="transmembrane region" description="Helical" evidence="7">
    <location>
        <begin position="45"/>
        <end position="68"/>
    </location>
</feature>
<evidence type="ECO:0000256" key="6">
    <source>
        <dbReference type="ARBA" id="ARBA00023136"/>
    </source>
</evidence>
<feature type="transmembrane region" description="Helical" evidence="7">
    <location>
        <begin position="108"/>
        <end position="127"/>
    </location>
</feature>
<evidence type="ECO:0000259" key="8">
    <source>
        <dbReference type="PROSITE" id="PS50850"/>
    </source>
</evidence>
<feature type="domain" description="Major facilitator superfamily (MFS) profile" evidence="8">
    <location>
        <begin position="14"/>
        <end position="396"/>
    </location>
</feature>
<evidence type="ECO:0000256" key="5">
    <source>
        <dbReference type="ARBA" id="ARBA00022989"/>
    </source>
</evidence>
<dbReference type="PANTHER" id="PTHR23517">
    <property type="entry name" value="RESISTANCE PROTEIN MDTM, PUTATIVE-RELATED-RELATED"/>
    <property type="match status" value="1"/>
</dbReference>
<keyword evidence="10" id="KW-1185">Reference proteome</keyword>
<feature type="transmembrane region" description="Helical" evidence="7">
    <location>
        <begin position="249"/>
        <end position="270"/>
    </location>
</feature>
<dbReference type="EMBL" id="JARWAO010000001">
    <property type="protein sequence ID" value="MDR5894656.1"/>
    <property type="molecule type" value="Genomic_DNA"/>
</dbReference>
<evidence type="ECO:0000313" key="10">
    <source>
        <dbReference type="Proteomes" id="UP001269375"/>
    </source>
</evidence>
<comment type="caution">
    <text evidence="9">The sequence shown here is derived from an EMBL/GenBank/DDBJ whole genome shotgun (WGS) entry which is preliminary data.</text>
</comment>
<gene>
    <name evidence="9" type="ORF">QC825_01050</name>
</gene>
<feature type="transmembrane region" description="Helical" evidence="7">
    <location>
        <begin position="340"/>
        <end position="365"/>
    </location>
</feature>
<sequence>MQKRVTPSARDARYLVAIAFVFTVTMLGTTLPAPLYPIYEQRFDFSSLMVTVIFATYAVGVLAALVLCGPWSDQVGRRPVLFGGLFCALLSNVFFIAGGGLWPLLAGRFLSGLSAGLFTATATIAVIELAPEALKSRAAIIATAANMGGLGLGPLTAGVLAECLPAPLVVPYVLHTALIMLAGVFLWRCPETVNRPECPRFHRQSFSVPSAVRSVFVPASIACFAGFCVMGLFTSLVPNLMGTLLHVDNHLIVGAAIFVLFIGSTLGQVLQRTLSDTTRLPLSTAVLVLGVACLFGAVALESFRALIASALIAGVGQGGAFGASITTLARQSPEAQRGEVTALLFVVAYIAISLPVVGLGVAATLMGLKSAGLLFTGLVAALAALALVGLLRLNAR</sequence>
<feature type="transmembrane region" description="Helical" evidence="7">
    <location>
        <begin position="211"/>
        <end position="237"/>
    </location>
</feature>
<accession>A0ABU1GRJ6</accession>
<dbReference type="InterPro" id="IPR011701">
    <property type="entry name" value="MFS"/>
</dbReference>
<protein>
    <submittedName>
        <fullName evidence="9">MFS transporter</fullName>
    </submittedName>
</protein>
<dbReference type="RefSeq" id="WP_251593197.1">
    <property type="nucleotide sequence ID" value="NZ_JAMLJI010000002.1"/>
</dbReference>
<evidence type="ECO:0000313" key="9">
    <source>
        <dbReference type="EMBL" id="MDR5894656.1"/>
    </source>
</evidence>
<dbReference type="Gene3D" id="1.20.1250.20">
    <property type="entry name" value="MFS general substrate transporter like domains"/>
    <property type="match status" value="1"/>
</dbReference>
<evidence type="ECO:0000256" key="2">
    <source>
        <dbReference type="ARBA" id="ARBA00022448"/>
    </source>
</evidence>